<evidence type="ECO:0000313" key="3">
    <source>
        <dbReference type="Proteomes" id="UP001214576"/>
    </source>
</evidence>
<feature type="signal peptide" evidence="1">
    <location>
        <begin position="1"/>
        <end position="33"/>
    </location>
</feature>
<dbReference type="AlphaFoldDB" id="A0AAD4U5Q7"/>
<dbReference type="EMBL" id="JAKZEL010000009">
    <property type="protein sequence ID" value="KAI4540362.1"/>
    <property type="molecule type" value="Genomic_DNA"/>
</dbReference>
<evidence type="ECO:0000256" key="1">
    <source>
        <dbReference type="SAM" id="SignalP"/>
    </source>
</evidence>
<dbReference type="Proteomes" id="UP001214576">
    <property type="component" value="Unassembled WGS sequence"/>
</dbReference>
<sequence>MERMGRPWRRPCKLVIKLTTALLEVLMMDPTEATRATSLLIAWIPKAHWTKIILKIAKDNISEWEARFLRKVRCNVFLSFLRFIMRTVVGEIRTSPLCGTHIDRNSSEFSSVISVSLPIHEPQCFTPYTTFPKKGVVYGMDSEKNESSFSRALQASAITEELLPGEAKSRHLQLNTSECLANLISEEAAVTVTSDTGTLTGVNIPL</sequence>
<organism evidence="2 3">
    <name type="scientific">Ovis ammon polii</name>
    <dbReference type="NCBI Taxonomy" id="230172"/>
    <lineage>
        <taxon>Eukaryota</taxon>
        <taxon>Metazoa</taxon>
        <taxon>Chordata</taxon>
        <taxon>Craniata</taxon>
        <taxon>Vertebrata</taxon>
        <taxon>Euteleostomi</taxon>
        <taxon>Mammalia</taxon>
        <taxon>Eutheria</taxon>
        <taxon>Laurasiatheria</taxon>
        <taxon>Artiodactyla</taxon>
        <taxon>Ruminantia</taxon>
        <taxon>Pecora</taxon>
        <taxon>Bovidae</taxon>
        <taxon>Caprinae</taxon>
        <taxon>Ovis</taxon>
    </lineage>
</organism>
<keyword evidence="3" id="KW-1185">Reference proteome</keyword>
<name>A0AAD4U5Q7_OVIAM</name>
<keyword evidence="1" id="KW-0732">Signal</keyword>
<evidence type="ECO:0000313" key="2">
    <source>
        <dbReference type="EMBL" id="KAI4540362.1"/>
    </source>
</evidence>
<proteinExistence type="predicted"/>
<protein>
    <submittedName>
        <fullName evidence="2">Uncharacterized protein</fullName>
    </submittedName>
</protein>
<feature type="chain" id="PRO_5042031602" evidence="1">
    <location>
        <begin position="34"/>
        <end position="206"/>
    </location>
</feature>
<reference evidence="2" key="1">
    <citation type="submission" date="2022-03" db="EMBL/GenBank/DDBJ databases">
        <title>Genomic analyses of argali, domestic sheep and their hybrids provide insights into chromosomal evolution, heterosis and genetic basis of agronomic traits.</title>
        <authorList>
            <person name="Li M."/>
        </authorList>
    </citation>
    <scope>NUCLEOTIDE SEQUENCE</scope>
    <source>
        <strain evidence="2">CAU-MHL-2022a</strain>
        <tissue evidence="2">Skin</tissue>
    </source>
</reference>
<gene>
    <name evidence="2" type="ORF">MG293_009403</name>
</gene>
<comment type="caution">
    <text evidence="2">The sequence shown here is derived from an EMBL/GenBank/DDBJ whole genome shotgun (WGS) entry which is preliminary data.</text>
</comment>
<accession>A0AAD4U5Q7</accession>